<evidence type="ECO:0000313" key="1">
    <source>
        <dbReference type="EMBL" id="CSA99471.1"/>
    </source>
</evidence>
<dbReference type="EMBL" id="CWOW01000018">
    <property type="protein sequence ID" value="CSA99471.1"/>
    <property type="molecule type" value="Genomic_DNA"/>
</dbReference>
<gene>
    <name evidence="1" type="ORF">ERS013165_03009</name>
</gene>
<dbReference type="AlphaFoldDB" id="A0A655TUB7"/>
<organism evidence="1 2">
    <name type="scientific">Vibrio cholerae</name>
    <dbReference type="NCBI Taxonomy" id="666"/>
    <lineage>
        <taxon>Bacteria</taxon>
        <taxon>Pseudomonadati</taxon>
        <taxon>Pseudomonadota</taxon>
        <taxon>Gammaproteobacteria</taxon>
        <taxon>Vibrionales</taxon>
        <taxon>Vibrionaceae</taxon>
        <taxon>Vibrio</taxon>
    </lineage>
</organism>
<protein>
    <submittedName>
        <fullName evidence="1">Uncharacterized protein</fullName>
    </submittedName>
</protein>
<name>A0A655TUB7_VIBCL</name>
<accession>A0A655TUB7</accession>
<proteinExistence type="predicted"/>
<dbReference type="Proteomes" id="UP000044806">
    <property type="component" value="Unassembled WGS sequence"/>
</dbReference>
<evidence type="ECO:0000313" key="2">
    <source>
        <dbReference type="Proteomes" id="UP000044806"/>
    </source>
</evidence>
<reference evidence="1 2" key="1">
    <citation type="submission" date="2015-07" db="EMBL/GenBank/DDBJ databases">
        <authorList>
            <consortium name="Pathogen Informatics"/>
        </authorList>
    </citation>
    <scope>NUCLEOTIDE SEQUENCE [LARGE SCALE GENOMIC DNA]</scope>
    <source>
        <strain evidence="1 2">A51</strain>
    </source>
</reference>
<sequence>MRVECGSEEVKLLVANIKQDGLPIAIRDPRNQSKQQQQKPATITAQFLVGSFTFTNIDAITWVKAIPALPFMGLGIEHFGSHIFNIDFILTHDTILFRHSV</sequence>